<evidence type="ECO:0000256" key="1">
    <source>
        <dbReference type="ARBA" id="ARBA00022741"/>
    </source>
</evidence>
<organism evidence="4 5">
    <name type="scientific">Plantactinospora alkalitolerans</name>
    <dbReference type="NCBI Taxonomy" id="2789879"/>
    <lineage>
        <taxon>Bacteria</taxon>
        <taxon>Bacillati</taxon>
        <taxon>Actinomycetota</taxon>
        <taxon>Actinomycetes</taxon>
        <taxon>Micromonosporales</taxon>
        <taxon>Micromonosporaceae</taxon>
        <taxon>Plantactinospora</taxon>
    </lineage>
</organism>
<evidence type="ECO:0000313" key="4">
    <source>
        <dbReference type="EMBL" id="MBF9132534.1"/>
    </source>
</evidence>
<keyword evidence="2" id="KW-0067">ATP-binding</keyword>
<sequence length="1188" mass="131353">MAEAEGFKRMAQSIVGGAFKVLFPTLAPRIDGLRDIASAMTKIKEGEYAARALPFRLEDAAERITDRLRRMELREFGKLDENERSQAIEGVIEALDVINVDPETVLQEALTVPEIRRRLTPVARQRWQKQQLSDQGQAYGRLFLHESCSYLHALVRDLPGFDSKVAWETYILTRKIDEVLDRAITSVIPPLFPPGATVETGRLEADYRTDITSTHQYTDLFGVALPPELRQHPVEVAYIRLRSTEPTNGTDRYEPERPEPSRQVDVVLGRILRDSTRVGGHGSRILITGAAGSGKTTIAQWLAITLAARNPPATIAPWKDCVPFMVPLRRLFLHREQPTYESLVIPSADRGQASLVSWATTRLDTGDAVVIFDGFDEVPDHDRLVAADWIGKLIVRHPKAHFVMTSRPDHLDRRWFLRHHFRHLSLLPMNPEEALECIHRWFHALLTSTPVQERLEYKRRRDQLLHDFHTRPAVRDLSETPLMCAMLCAFYANRIKESVPRTRIDLYRRVVAALIDLRDRDRNLRHSAGSLLDYNDKKLLLQAIARHMSDASASSIRIQPLGELISLSQEPSSHALDIAGTVPERLHDASALDIVADQLRAMLAPKLEASHALDYLLRRSVVFRQVASNEAQFAHRSLQEFLTGSAYAYDGDVTELLARATSAEWHRVLVFASGTARNRKTATAIIKGLLTRAEKHRDQRRVMLLLAAECMGAARQVELAVAEKAREVIREVLPPRNLGEARLLVGLGEETLNWLRYQPGTGIDVAQACIWTASRIGGPTALEILVDYANSPLAQALAAELVDAWEWFDPEEYADRVLASLPLGQTQVTIHGTAQLRALPSAPTITSVRLDAAVGIEDLRAVGSAVELRELDCGQVATLRSLAGLSALPRLGRLNLSGNKLLADVSELGRATRIRELYLGDCVSVSSLDLVAALSDLRVLVLDGCLGIADLGPVGQLHRLQTLSVDGCSFGGLEFCRPLSALRTLRARPVGEGVEDAGGVAGCHELRRLSLKLAPGRTVGLPKVAPTLRHVELAGHVTQYDVRALLGCPQLSVLSTSAVEGGRNLDFLEAFPELARLAVVDSTGLVEISGLANCPEISHLDLSGSGVENLSTLSKLRRLRHLRLDRCRSLSDISALHALPELEYVSLDGVPGVLHDAILRLRSRAVRPVAVYHDPYPALADRVDFGVS</sequence>
<comment type="caution">
    <text evidence="4">The sequence shown here is derived from an EMBL/GenBank/DDBJ whole genome shotgun (WGS) entry which is preliminary data.</text>
</comment>
<dbReference type="EMBL" id="JADPUN010000238">
    <property type="protein sequence ID" value="MBF9132534.1"/>
    <property type="molecule type" value="Genomic_DNA"/>
</dbReference>
<dbReference type="PANTHER" id="PTHR46844">
    <property type="entry name" value="SLR5058 PROTEIN"/>
    <property type="match status" value="1"/>
</dbReference>
<dbReference type="InterPro" id="IPR027417">
    <property type="entry name" value="P-loop_NTPase"/>
</dbReference>
<feature type="domain" description="NACHT" evidence="3">
    <location>
        <begin position="283"/>
        <end position="494"/>
    </location>
</feature>
<dbReference type="Gene3D" id="3.80.10.10">
    <property type="entry name" value="Ribonuclease Inhibitor"/>
    <property type="match status" value="2"/>
</dbReference>
<dbReference type="PROSITE" id="PS50837">
    <property type="entry name" value="NACHT"/>
    <property type="match status" value="1"/>
</dbReference>
<dbReference type="InterPro" id="IPR054547">
    <property type="entry name" value="NNH1"/>
</dbReference>
<dbReference type="SUPFAM" id="SSF52058">
    <property type="entry name" value="L domain-like"/>
    <property type="match status" value="1"/>
</dbReference>
<name>A0ABS0H320_9ACTN</name>
<keyword evidence="1" id="KW-0547">Nucleotide-binding</keyword>
<dbReference type="Pfam" id="PF22733">
    <property type="entry name" value="NNH1"/>
    <property type="match status" value="1"/>
</dbReference>
<dbReference type="InterPro" id="IPR032675">
    <property type="entry name" value="LRR_dom_sf"/>
</dbReference>
<accession>A0ABS0H320</accession>
<dbReference type="RefSeq" id="WP_196204058.1">
    <property type="nucleotide sequence ID" value="NZ_JADPUN010000238.1"/>
</dbReference>
<evidence type="ECO:0000256" key="2">
    <source>
        <dbReference type="ARBA" id="ARBA00022840"/>
    </source>
</evidence>
<dbReference type="SUPFAM" id="SSF52540">
    <property type="entry name" value="P-loop containing nucleoside triphosphate hydrolases"/>
    <property type="match status" value="1"/>
</dbReference>
<reference evidence="4 5" key="1">
    <citation type="submission" date="2020-11" db="EMBL/GenBank/DDBJ databases">
        <title>A novel isolate from a Black sea contaminated sediment with potential to produce alkanes: Plantactinospora alkalitolerans sp. nov.</title>
        <authorList>
            <person name="Carro L."/>
            <person name="Veyisoglu A."/>
            <person name="Guven K."/>
            <person name="Schumann P."/>
            <person name="Klenk H.-P."/>
            <person name="Sahin N."/>
        </authorList>
    </citation>
    <scope>NUCLEOTIDE SEQUENCE [LARGE SCALE GENOMIC DNA]</scope>
    <source>
        <strain evidence="4 5">S1510</strain>
    </source>
</reference>
<dbReference type="Proteomes" id="UP000638560">
    <property type="component" value="Unassembled WGS sequence"/>
</dbReference>
<protein>
    <submittedName>
        <fullName evidence="4">NACHT domain-containing protein</fullName>
    </submittedName>
</protein>
<evidence type="ECO:0000259" key="3">
    <source>
        <dbReference type="PROSITE" id="PS50837"/>
    </source>
</evidence>
<dbReference type="PANTHER" id="PTHR46844:SF1">
    <property type="entry name" value="SLR5058 PROTEIN"/>
    <property type="match status" value="1"/>
</dbReference>
<dbReference type="Gene3D" id="3.40.50.300">
    <property type="entry name" value="P-loop containing nucleotide triphosphate hydrolases"/>
    <property type="match status" value="1"/>
</dbReference>
<gene>
    <name evidence="4" type="ORF">I0C86_26800</name>
</gene>
<evidence type="ECO:0000313" key="5">
    <source>
        <dbReference type="Proteomes" id="UP000638560"/>
    </source>
</evidence>
<proteinExistence type="predicted"/>
<dbReference type="InterPro" id="IPR007111">
    <property type="entry name" value="NACHT_NTPase"/>
</dbReference>
<keyword evidence="5" id="KW-1185">Reference proteome</keyword>
<dbReference type="Pfam" id="PF05729">
    <property type="entry name" value="NACHT"/>
    <property type="match status" value="1"/>
</dbReference>